<organism evidence="2 3">
    <name type="scientific">Cylindrobasidium torrendii FP15055 ss-10</name>
    <dbReference type="NCBI Taxonomy" id="1314674"/>
    <lineage>
        <taxon>Eukaryota</taxon>
        <taxon>Fungi</taxon>
        <taxon>Dikarya</taxon>
        <taxon>Basidiomycota</taxon>
        <taxon>Agaricomycotina</taxon>
        <taxon>Agaricomycetes</taxon>
        <taxon>Agaricomycetidae</taxon>
        <taxon>Agaricales</taxon>
        <taxon>Marasmiineae</taxon>
        <taxon>Physalacriaceae</taxon>
        <taxon>Cylindrobasidium</taxon>
    </lineage>
</organism>
<dbReference type="EMBL" id="KN880588">
    <property type="protein sequence ID" value="KIY65497.1"/>
    <property type="molecule type" value="Genomic_DNA"/>
</dbReference>
<accession>A0A0D7B4R5</accession>
<keyword evidence="3" id="KW-1185">Reference proteome</keyword>
<evidence type="ECO:0000256" key="1">
    <source>
        <dbReference type="SAM" id="MobiDB-lite"/>
    </source>
</evidence>
<dbReference type="AlphaFoldDB" id="A0A0D7B4R5"/>
<gene>
    <name evidence="2" type="ORF">CYLTODRAFT_492287</name>
</gene>
<dbReference type="Proteomes" id="UP000054007">
    <property type="component" value="Unassembled WGS sequence"/>
</dbReference>
<dbReference type="OrthoDB" id="10446149at2759"/>
<name>A0A0D7B4R5_9AGAR</name>
<evidence type="ECO:0000313" key="2">
    <source>
        <dbReference type="EMBL" id="KIY65497.1"/>
    </source>
</evidence>
<feature type="compositionally biased region" description="Polar residues" evidence="1">
    <location>
        <begin position="112"/>
        <end position="161"/>
    </location>
</feature>
<evidence type="ECO:0000313" key="3">
    <source>
        <dbReference type="Proteomes" id="UP000054007"/>
    </source>
</evidence>
<feature type="region of interest" description="Disordered" evidence="1">
    <location>
        <begin position="84"/>
        <end position="176"/>
    </location>
</feature>
<proteinExistence type="predicted"/>
<sequence>MEPPDWDALANRFRIVCLRNAVDQVDEGVLRELWDELEDLLSYQLLPDGTPRLAMGSQFSEKIPFMHINQDIIRHKLQRIGGKSIEDIPSKRKANSDPASVVPAKRPRNGSPIPQSPHSDSPPSVPGSSRTTPTHLPTNTMPVHSPSPQHVASITSPSNGPRSLMSPPGPPVSTNLTDLLLQQTAGLRKLQQDYNESVKRVQTAQEAHARLSYMMAEARRQVNQTATRLRDEVAGDLGP</sequence>
<protein>
    <submittedName>
        <fullName evidence="2">Uncharacterized protein</fullName>
    </submittedName>
</protein>
<reference evidence="2 3" key="1">
    <citation type="journal article" date="2015" name="Fungal Genet. Biol.">
        <title>Evolution of novel wood decay mechanisms in Agaricales revealed by the genome sequences of Fistulina hepatica and Cylindrobasidium torrendii.</title>
        <authorList>
            <person name="Floudas D."/>
            <person name="Held B.W."/>
            <person name="Riley R."/>
            <person name="Nagy L.G."/>
            <person name="Koehler G."/>
            <person name="Ransdell A.S."/>
            <person name="Younus H."/>
            <person name="Chow J."/>
            <person name="Chiniquy J."/>
            <person name="Lipzen A."/>
            <person name="Tritt A."/>
            <person name="Sun H."/>
            <person name="Haridas S."/>
            <person name="LaButti K."/>
            <person name="Ohm R.A."/>
            <person name="Kues U."/>
            <person name="Blanchette R.A."/>
            <person name="Grigoriev I.V."/>
            <person name="Minto R.E."/>
            <person name="Hibbett D.S."/>
        </authorList>
    </citation>
    <scope>NUCLEOTIDE SEQUENCE [LARGE SCALE GENOMIC DNA]</scope>
    <source>
        <strain evidence="2 3">FP15055 ss-10</strain>
    </source>
</reference>